<keyword evidence="2" id="KW-1185">Reference proteome</keyword>
<evidence type="ECO:0000313" key="1">
    <source>
        <dbReference type="EMBL" id="MFG6414013.1"/>
    </source>
</evidence>
<accession>A0ABW7EKN0</accession>
<dbReference type="Gene3D" id="3.40.50.720">
    <property type="entry name" value="NAD(P)-binding Rossmann-like Domain"/>
    <property type="match status" value="1"/>
</dbReference>
<name>A0ABW7EKN0_9BURK</name>
<sequence length="212" mass="21991">MAPTPEPSWLAGATGLVGRALQAELPGAIALVRKPQPGAVTVDYARPESFAALPAPGSVCIALGTTMAQAGSRAAFRAVDFDAVVTVARAARQAGATHCGLVSAMGATARSAVFYNRVKGETEDALTAMGFERLVIARPSLLDGERTALAQPQRAGEGWALRLTRPIAGLIPARWRPITPDRVARALVLALSQHGPAVQVLESTELQTLGAP</sequence>
<dbReference type="PANTHER" id="PTHR14097">
    <property type="entry name" value="OXIDOREDUCTASE HTATIP2"/>
    <property type="match status" value="1"/>
</dbReference>
<dbReference type="InterPro" id="IPR036291">
    <property type="entry name" value="NAD(P)-bd_dom_sf"/>
</dbReference>
<dbReference type="SUPFAM" id="SSF51735">
    <property type="entry name" value="NAD(P)-binding Rossmann-fold domains"/>
    <property type="match status" value="1"/>
</dbReference>
<dbReference type="PANTHER" id="PTHR14097:SF7">
    <property type="entry name" value="OXIDOREDUCTASE HTATIP2"/>
    <property type="match status" value="1"/>
</dbReference>
<gene>
    <name evidence="1" type="ORF">ACG02S_08905</name>
</gene>
<evidence type="ECO:0000313" key="2">
    <source>
        <dbReference type="Proteomes" id="UP001606300"/>
    </source>
</evidence>
<proteinExistence type="predicted"/>
<dbReference type="RefSeq" id="WP_394470080.1">
    <property type="nucleotide sequence ID" value="NZ_JBIGHY010000002.1"/>
</dbReference>
<dbReference type="Proteomes" id="UP001606300">
    <property type="component" value="Unassembled WGS sequence"/>
</dbReference>
<comment type="caution">
    <text evidence="1">The sequence shown here is derived from an EMBL/GenBank/DDBJ whole genome shotgun (WGS) entry which is preliminary data.</text>
</comment>
<dbReference type="EMBL" id="JBIGHY010000002">
    <property type="protein sequence ID" value="MFG6414013.1"/>
    <property type="molecule type" value="Genomic_DNA"/>
</dbReference>
<evidence type="ECO:0008006" key="3">
    <source>
        <dbReference type="Google" id="ProtNLM"/>
    </source>
</evidence>
<protein>
    <recommendedName>
        <fullName evidence="3">NAD(P)H-binding</fullName>
    </recommendedName>
</protein>
<reference evidence="1 2" key="1">
    <citation type="submission" date="2024-09" db="EMBL/GenBank/DDBJ databases">
        <title>Novel species of the genus Pelomonas and Roseateles isolated from streams.</title>
        <authorList>
            <person name="Lu H."/>
        </authorList>
    </citation>
    <scope>NUCLEOTIDE SEQUENCE [LARGE SCALE GENOMIC DNA]</scope>
    <source>
        <strain evidence="1 2">DC23W</strain>
    </source>
</reference>
<organism evidence="1 2">
    <name type="scientific">Pelomonas dachongensis</name>
    <dbReference type="NCBI Taxonomy" id="3299029"/>
    <lineage>
        <taxon>Bacteria</taxon>
        <taxon>Pseudomonadati</taxon>
        <taxon>Pseudomonadota</taxon>
        <taxon>Betaproteobacteria</taxon>
        <taxon>Burkholderiales</taxon>
        <taxon>Sphaerotilaceae</taxon>
        <taxon>Roseateles</taxon>
    </lineage>
</organism>